<dbReference type="EMBL" id="CP009249">
    <property type="protein sequence ID" value="APT92837.1"/>
    <property type="molecule type" value="Genomic_DNA"/>
</dbReference>
<evidence type="ECO:0000313" key="1">
    <source>
        <dbReference type="EMBL" id="APT92837.1"/>
    </source>
</evidence>
<proteinExistence type="predicted"/>
<sequence length="102" mass="11366">MNENQRYTLQTFVYPALTAPAERILAAAKTLFAVDPYFEDYHPEVSLNRTRTGLEINLSFQAENGAHAEHLVDQVLGKITEGLSQELDSSEIHEGSNLLSFA</sequence>
<gene>
    <name evidence="1" type="ORF">CPHO_08000</name>
</gene>
<dbReference type="Proteomes" id="UP000185491">
    <property type="component" value="Chromosome"/>
</dbReference>
<name>A0A1L7D443_9CORY</name>
<protein>
    <submittedName>
        <fullName evidence="1">Uncharacterized protein</fullName>
    </submittedName>
</protein>
<evidence type="ECO:0000313" key="2">
    <source>
        <dbReference type="Proteomes" id="UP000185491"/>
    </source>
</evidence>
<organism evidence="1 2">
    <name type="scientific">Corynebacterium phocae</name>
    <dbReference type="NCBI Taxonomy" id="161895"/>
    <lineage>
        <taxon>Bacteria</taxon>
        <taxon>Bacillati</taxon>
        <taxon>Actinomycetota</taxon>
        <taxon>Actinomycetes</taxon>
        <taxon>Mycobacteriales</taxon>
        <taxon>Corynebacteriaceae</taxon>
        <taxon>Corynebacterium</taxon>
    </lineage>
</organism>
<dbReference type="STRING" id="161895.CPHO_08000"/>
<dbReference type="KEGG" id="cpho:CPHO_08000"/>
<dbReference type="RefSeq" id="WP_075734755.1">
    <property type="nucleotide sequence ID" value="NZ_CP009249.1"/>
</dbReference>
<dbReference type="AlphaFoldDB" id="A0A1L7D443"/>
<accession>A0A1L7D443</accession>
<keyword evidence="2" id="KW-1185">Reference proteome</keyword>
<reference evidence="1 2" key="1">
    <citation type="submission" date="2014-08" db="EMBL/GenBank/DDBJ databases">
        <title>Complete genome sequence of Corynebacterium phocae M408/89/1(T)(=DSM 44612(T)), isolated from the common seal (Phoca vitulina).</title>
        <authorList>
            <person name="Ruckert C."/>
            <person name="Albersmeier A."/>
            <person name="Winkler A."/>
            <person name="Kalinowski J."/>
        </authorList>
    </citation>
    <scope>NUCLEOTIDE SEQUENCE [LARGE SCALE GENOMIC DNA]</scope>
    <source>
        <strain evidence="1 2">M408/89/1</strain>
    </source>
</reference>